<reference evidence="2" key="1">
    <citation type="journal article" date="2014" name="Environ. Microbiol.">
        <title>Comparative genomics of the marine bacterial genus Glaciecola reveals the high degree of genomic diversity and genomic characteristic for cold adaptation.</title>
        <authorList>
            <person name="Qin Q.L."/>
            <person name="Xie B.B."/>
            <person name="Yu Y."/>
            <person name="Shu Y.L."/>
            <person name="Rong J.C."/>
            <person name="Zhang Y.J."/>
            <person name="Zhao D.L."/>
            <person name="Chen X.L."/>
            <person name="Zhang X.Y."/>
            <person name="Chen B."/>
            <person name="Zhou B.C."/>
            <person name="Zhang Y.Z."/>
        </authorList>
    </citation>
    <scope>NUCLEOTIDE SEQUENCE [LARGE SCALE GENOMIC DNA]</scope>
    <source>
        <strain evidence="2">ACAM 615</strain>
    </source>
</reference>
<dbReference type="Proteomes" id="UP000006251">
    <property type="component" value="Unassembled WGS sequence"/>
</dbReference>
<dbReference type="PROSITE" id="PS51257">
    <property type="entry name" value="PROKAR_LIPOPROTEIN"/>
    <property type="match status" value="1"/>
</dbReference>
<dbReference type="EMBL" id="BAEQ01000048">
    <property type="protein sequence ID" value="GAC29577.1"/>
    <property type="molecule type" value="Genomic_DNA"/>
</dbReference>
<dbReference type="OrthoDB" id="2156220at2"/>
<dbReference type="STRING" id="1121922.GCA_000428905_01089"/>
<dbReference type="AlphaFoldDB" id="K6ZGU8"/>
<keyword evidence="2" id="KW-1185">Reference proteome</keyword>
<comment type="caution">
    <text evidence="1">The sequence shown here is derived from an EMBL/GenBank/DDBJ whole genome shotgun (WGS) entry which is preliminary data.</text>
</comment>
<dbReference type="SUPFAM" id="SSF55136">
    <property type="entry name" value="Probable bacterial effector-binding domain"/>
    <property type="match status" value="1"/>
</dbReference>
<dbReference type="RefSeq" id="WP_006012741.1">
    <property type="nucleotide sequence ID" value="NZ_AUAV01000005.1"/>
</dbReference>
<dbReference type="Pfam" id="PF04832">
    <property type="entry name" value="SOUL"/>
    <property type="match status" value="1"/>
</dbReference>
<dbReference type="PANTHER" id="PTHR11220:SF1">
    <property type="entry name" value="HEME-BINDING PROTEIN 2"/>
    <property type="match status" value="1"/>
</dbReference>
<proteinExistence type="predicted"/>
<dbReference type="Gene3D" id="3.20.80.10">
    <property type="entry name" value="Regulatory factor, effector binding domain"/>
    <property type="match status" value="2"/>
</dbReference>
<organism evidence="1 2">
    <name type="scientific">Brumicola pallidula DSM 14239 = ACAM 615</name>
    <dbReference type="NCBI Taxonomy" id="1121922"/>
    <lineage>
        <taxon>Bacteria</taxon>
        <taxon>Pseudomonadati</taxon>
        <taxon>Pseudomonadota</taxon>
        <taxon>Gammaproteobacteria</taxon>
        <taxon>Alteromonadales</taxon>
        <taxon>Alteromonadaceae</taxon>
        <taxon>Brumicola</taxon>
    </lineage>
</organism>
<evidence type="ECO:0000313" key="2">
    <source>
        <dbReference type="Proteomes" id="UP000006251"/>
    </source>
</evidence>
<name>K6ZGU8_9ALTE</name>
<accession>K6ZGU8</accession>
<evidence type="ECO:0008006" key="3">
    <source>
        <dbReference type="Google" id="ProtNLM"/>
    </source>
</evidence>
<protein>
    <recommendedName>
        <fullName evidence="3">SOUL heme-binding protein</fullName>
    </recommendedName>
</protein>
<gene>
    <name evidence="1" type="ORF">GPAL_2726</name>
</gene>
<sequence>MKLLLPILASIFVAGCSVVGQSNVDTAPYTLLRSDDIQKIEVRNYDSMILVSTSMSGTSGNSAFRKLFKYIGGENEGATEIAMTAPVMMDDKKITKKGTEISMTAPVFMNESADISLMSFVMPNDFTLETTPKPTNPDVQVSELKDYKVAAIKFSGTLSDSNVDEHTKILTAWIANNGYTAIGKPIKAGYNGPFTLPMMRRNEVLVEVR</sequence>
<dbReference type="InterPro" id="IPR006917">
    <property type="entry name" value="SOUL_heme-bd"/>
</dbReference>
<evidence type="ECO:0000313" key="1">
    <source>
        <dbReference type="EMBL" id="GAC29577.1"/>
    </source>
</evidence>
<dbReference type="InterPro" id="IPR011256">
    <property type="entry name" value="Reg_factor_effector_dom_sf"/>
</dbReference>
<dbReference type="PANTHER" id="PTHR11220">
    <property type="entry name" value="HEME-BINDING PROTEIN-RELATED"/>
    <property type="match status" value="1"/>
</dbReference>